<organism evidence="1 2">
    <name type="scientific">Marasmius tenuissimus</name>
    <dbReference type="NCBI Taxonomy" id="585030"/>
    <lineage>
        <taxon>Eukaryota</taxon>
        <taxon>Fungi</taxon>
        <taxon>Dikarya</taxon>
        <taxon>Basidiomycota</taxon>
        <taxon>Agaricomycotina</taxon>
        <taxon>Agaricomycetes</taxon>
        <taxon>Agaricomycetidae</taxon>
        <taxon>Agaricales</taxon>
        <taxon>Marasmiineae</taxon>
        <taxon>Marasmiaceae</taxon>
        <taxon>Marasmius</taxon>
    </lineage>
</organism>
<dbReference type="EMBL" id="JBBXMP010000001">
    <property type="protein sequence ID" value="KAL0072299.1"/>
    <property type="molecule type" value="Genomic_DNA"/>
</dbReference>
<protein>
    <submittedName>
        <fullName evidence="1">Uncharacterized protein</fullName>
    </submittedName>
</protein>
<comment type="caution">
    <text evidence="1">The sequence shown here is derived from an EMBL/GenBank/DDBJ whole genome shotgun (WGS) entry which is preliminary data.</text>
</comment>
<reference evidence="1 2" key="1">
    <citation type="submission" date="2024-05" db="EMBL/GenBank/DDBJ databases">
        <title>A draft genome resource for the thread blight pathogen Marasmius tenuissimus strain MS-2.</title>
        <authorList>
            <person name="Yulfo-Soto G.E."/>
            <person name="Baruah I.K."/>
            <person name="Amoako-Attah I."/>
            <person name="Bukari Y."/>
            <person name="Meinhardt L.W."/>
            <person name="Bailey B.A."/>
            <person name="Cohen S.P."/>
        </authorList>
    </citation>
    <scope>NUCLEOTIDE SEQUENCE [LARGE SCALE GENOMIC DNA]</scope>
    <source>
        <strain evidence="1 2">MS-2</strain>
    </source>
</reference>
<keyword evidence="2" id="KW-1185">Reference proteome</keyword>
<dbReference type="Proteomes" id="UP001437256">
    <property type="component" value="Unassembled WGS sequence"/>
</dbReference>
<name>A0ABR3AFU3_9AGAR</name>
<accession>A0ABR3AFU3</accession>
<proteinExistence type="predicted"/>
<evidence type="ECO:0000313" key="2">
    <source>
        <dbReference type="Proteomes" id="UP001437256"/>
    </source>
</evidence>
<sequence length="249" mass="27751">MRLTLLEGDVVFITNNQIPNKPGWLFGIRLTVDNSLSEVGLVHHSDIVRVPKDELSSWPAILDRPIPSSVSSVLFLGGRTGKIHFGIPARIAFCRTGSTSVRAQGRGTGEQGRYLDAGIGEIVLLVGYANDHYYAIQACSRTRERVWSGLVYHDDVILLRPASTDDPELVDIQDIRQEPPPFDIDNDLDKRVPGIGTEADDLPKEVNLVKDGRYGKPVKTSSSFQLRIMKWRSQVYMCKSYSRSLTVVN</sequence>
<evidence type="ECO:0000313" key="1">
    <source>
        <dbReference type="EMBL" id="KAL0072299.1"/>
    </source>
</evidence>
<gene>
    <name evidence="1" type="ORF">AAF712_000061</name>
</gene>